<dbReference type="SUPFAM" id="SSF52540">
    <property type="entry name" value="P-loop containing nucleoside triphosphate hydrolases"/>
    <property type="match status" value="1"/>
</dbReference>
<dbReference type="AlphaFoldDB" id="A0A543JNV0"/>
<name>A0A543JNV0_9PSEU</name>
<organism evidence="2 3">
    <name type="scientific">Saccharothrix saharensis</name>
    <dbReference type="NCBI Taxonomy" id="571190"/>
    <lineage>
        <taxon>Bacteria</taxon>
        <taxon>Bacillati</taxon>
        <taxon>Actinomycetota</taxon>
        <taxon>Actinomycetes</taxon>
        <taxon>Pseudonocardiales</taxon>
        <taxon>Pseudonocardiaceae</taxon>
        <taxon>Saccharothrix</taxon>
    </lineage>
</organism>
<evidence type="ECO:0000313" key="3">
    <source>
        <dbReference type="Proteomes" id="UP000316628"/>
    </source>
</evidence>
<sequence length="361" mass="40866">MGDQVLCPVCMDHIVWPDTLYQREVREGAVVWEELDLTRHTNPNRREYERRLAFVRCPNPSQDGTEVHYLPAIHNDYGRPIIIGLVGRGASGKTHLLVTMLSELLRGALSSHGLYFEVADKVQQARLTEEIERLRDGALLQATGNQLRTFAGYLLVRAKDRRPKPLIFFDVAGEDFNDVNLTNSKWAGFLLEADALLFVDDPDLGLPAWRPHAKSPAQRSAAQRHNETFDGAMNRLRTQQRMERLPIAIALTKADTMRYEYPVDHWLRRDDASGPLDPELFRAESRDVFAVLQRYQATPMLNVYRQFERRTMHFVSATGGPSDGTEHFPRGVRPSRVLQPLVALLAMTGFITGPGAEGIGR</sequence>
<proteinExistence type="predicted"/>
<gene>
    <name evidence="2" type="ORF">FHX81_6914</name>
</gene>
<accession>A0A543JNV0</accession>
<dbReference type="CDD" id="cd00882">
    <property type="entry name" value="Ras_like_GTPase"/>
    <property type="match status" value="1"/>
</dbReference>
<feature type="domain" description="Double-GTPase 2" evidence="1">
    <location>
        <begin position="81"/>
        <end position="259"/>
    </location>
</feature>
<dbReference type="EMBL" id="VFPP01000001">
    <property type="protein sequence ID" value="TQM84468.1"/>
    <property type="molecule type" value="Genomic_DNA"/>
</dbReference>
<dbReference type="Proteomes" id="UP000316628">
    <property type="component" value="Unassembled WGS sequence"/>
</dbReference>
<protein>
    <recommendedName>
        <fullName evidence="1">Double-GTPase 2 domain-containing protein</fullName>
    </recommendedName>
</protein>
<dbReference type="RefSeq" id="WP_141982646.1">
    <property type="nucleotide sequence ID" value="NZ_VFPP01000001.1"/>
</dbReference>
<dbReference type="InterPro" id="IPR045528">
    <property type="entry name" value="DO-GTPase2"/>
</dbReference>
<keyword evidence="3" id="KW-1185">Reference proteome</keyword>
<evidence type="ECO:0000259" key="1">
    <source>
        <dbReference type="Pfam" id="PF19993"/>
    </source>
</evidence>
<reference evidence="2 3" key="1">
    <citation type="submission" date="2019-06" db="EMBL/GenBank/DDBJ databases">
        <title>Sequencing the genomes of 1000 actinobacteria strains.</title>
        <authorList>
            <person name="Klenk H.-P."/>
        </authorList>
    </citation>
    <scope>NUCLEOTIDE SEQUENCE [LARGE SCALE GENOMIC DNA]</scope>
    <source>
        <strain evidence="2 3">DSM 45456</strain>
    </source>
</reference>
<dbReference type="InterPro" id="IPR027417">
    <property type="entry name" value="P-loop_NTPase"/>
</dbReference>
<comment type="caution">
    <text evidence="2">The sequence shown here is derived from an EMBL/GenBank/DDBJ whole genome shotgun (WGS) entry which is preliminary data.</text>
</comment>
<dbReference type="OrthoDB" id="5171766at2"/>
<dbReference type="Pfam" id="PF19993">
    <property type="entry name" value="DO-GTPase2"/>
    <property type="match status" value="1"/>
</dbReference>
<evidence type="ECO:0000313" key="2">
    <source>
        <dbReference type="EMBL" id="TQM84468.1"/>
    </source>
</evidence>